<name>A0A3G1IUY8_9EUKA</name>
<evidence type="ECO:0000256" key="1">
    <source>
        <dbReference type="ARBA" id="ARBA00008386"/>
    </source>
</evidence>
<geneLocation type="plastid" evidence="6"/>
<dbReference type="GO" id="GO:0015979">
    <property type="term" value="P:photosynthesis"/>
    <property type="evidence" value="ECO:0007669"/>
    <property type="project" value="UniProtKB-UniRule"/>
</dbReference>
<feature type="signal peptide" evidence="5">
    <location>
        <begin position="1"/>
        <end position="27"/>
    </location>
</feature>
<dbReference type="PANTHER" id="PTHR34939">
    <property type="entry name" value="PHOTOSYSTEM I REACTION CENTER SUBUNIT III, CHLOROPLASTIC"/>
    <property type="match status" value="1"/>
</dbReference>
<dbReference type="InterPro" id="IPR036577">
    <property type="entry name" value="PSI_PsaF_sf"/>
</dbReference>
<dbReference type="EMBL" id="MF167424">
    <property type="protein sequence ID" value="ASQ39854.1"/>
    <property type="molecule type" value="Genomic_DNA"/>
</dbReference>
<evidence type="ECO:0000256" key="5">
    <source>
        <dbReference type="SAM" id="SignalP"/>
    </source>
</evidence>
<keyword evidence="3 4" id="KW-0603">Photosystem I</keyword>
<reference evidence="6" key="1">
    <citation type="submission" date="2017-05" db="EMBL/GenBank/DDBJ databases">
        <title>Plastid comparative genomics reveals ancient divergence between Glaucophyte genera.</title>
        <authorList>
            <person name="Figueroa-Martinez F.J."/>
            <person name="Jackson C."/>
            <person name="Reyes-Prieto A."/>
        </authorList>
    </citation>
    <scope>NUCLEOTIDE SEQUENCE</scope>
    <source>
        <strain evidence="6">BBH</strain>
    </source>
</reference>
<comment type="function">
    <text evidence="4">Participates in efficiency of electron transfer from plastocyanin to P700 (or cytochrome c553 in algae and cyanobacteria). This plastocyanin-docking protein contributes to the specific association of plastocyanin to PSI.</text>
</comment>
<feature type="chain" id="PRO_5018097181" description="Photosystem I reaction center subunit III" evidence="5">
    <location>
        <begin position="28"/>
        <end position="186"/>
    </location>
</feature>
<keyword evidence="6" id="KW-0934">Plastid</keyword>
<evidence type="ECO:0000256" key="2">
    <source>
        <dbReference type="ARBA" id="ARBA00022531"/>
    </source>
</evidence>
<gene>
    <name evidence="6" type="primary">psaF</name>
</gene>
<dbReference type="Pfam" id="PF02507">
    <property type="entry name" value="PSI_PsaF"/>
    <property type="match status" value="1"/>
</dbReference>
<dbReference type="GO" id="GO:0009538">
    <property type="term" value="C:photosystem I reaction center"/>
    <property type="evidence" value="ECO:0007669"/>
    <property type="project" value="UniProtKB-UniRule"/>
</dbReference>
<sequence>MRQTLLLILAMPILLVFLLTNSQPANADIAGLVPCRESAAFNKRLTNTTQKLQNRLKKYEPGTLPAQALQQQIEKTQKRFDRYSNLLCGSDGLPHLITDGRWTHAGDFTIPGLLFLYVAGLIGWSGRNYLQSVSALENSTEKEIIIDVPLALQSITKSLVWPLAAVQELTTGKLTNSEKEVTVSPR</sequence>
<proteinExistence type="inferred from homology"/>
<dbReference type="SUPFAM" id="SSF81536">
    <property type="entry name" value="Subunit III of photosystem I reaction centre, PsaF"/>
    <property type="match status" value="1"/>
</dbReference>
<organism evidence="6">
    <name type="scientific">Glaucocystis sp. BBH</name>
    <dbReference type="NCBI Taxonomy" id="2023628"/>
    <lineage>
        <taxon>Eukaryota</taxon>
        <taxon>Glaucocystophyceae</taxon>
        <taxon>Glaucocystales</taxon>
        <taxon>Glaucocystaceae</taxon>
        <taxon>Glaucocystis</taxon>
    </lineage>
</organism>
<dbReference type="FunFam" id="1.10.8.110:FF:000001">
    <property type="entry name" value="Photosystem I reaction center subunit III"/>
    <property type="match status" value="1"/>
</dbReference>
<dbReference type="PANTHER" id="PTHR34939:SF1">
    <property type="entry name" value="PHOTOSYSTEM I REACTION CENTER SUBUNIT III, CHLOROPLASTIC"/>
    <property type="match status" value="1"/>
</dbReference>
<evidence type="ECO:0000313" key="6">
    <source>
        <dbReference type="EMBL" id="ASQ39854.1"/>
    </source>
</evidence>
<dbReference type="Gene3D" id="1.10.8.110">
    <property type="entry name" value="Photosystem I PsaF, reaction centre subunit III"/>
    <property type="match status" value="1"/>
</dbReference>
<dbReference type="InterPro" id="IPR003666">
    <property type="entry name" value="PSI_PsaF"/>
</dbReference>
<keyword evidence="5" id="KW-0732">Signal</keyword>
<dbReference type="AlphaFoldDB" id="A0A3G1IUY8"/>
<comment type="similarity">
    <text evidence="1 4">Belongs to the PsaF family.</text>
</comment>
<accession>A0A3G1IUY8</accession>
<evidence type="ECO:0000256" key="4">
    <source>
        <dbReference type="RuleBase" id="RU368107"/>
    </source>
</evidence>
<evidence type="ECO:0000256" key="3">
    <source>
        <dbReference type="ARBA" id="ARBA00022836"/>
    </source>
</evidence>
<keyword evidence="2 4" id="KW-0602">Photosynthesis</keyword>
<protein>
    <recommendedName>
        <fullName evidence="4">Photosystem I reaction center subunit III</fullName>
    </recommendedName>
    <alternativeName>
        <fullName evidence="4">PSI-F</fullName>
    </alternativeName>
</protein>